<keyword evidence="6 8" id="KW-0503">Monooxygenase</keyword>
<dbReference type="AlphaFoldDB" id="A0A1I8G0E7"/>
<evidence type="ECO:0000256" key="5">
    <source>
        <dbReference type="ARBA" id="ARBA00023004"/>
    </source>
</evidence>
<sequence>SIEFKFQLFRKNVSCIMLLPVVLIGSAGVLLFGYLYRLTKPQQSDPPCPGSDPIIGSFRYLERPLYRFMSERFARDHLVLFFLGPTRMYYLNSYAAFREAMVDNAEALSGRVTQKPIELLIGSNGGLVGTDGELWKQYRRFTLHTLRDFGLGRRGAEHCISLEAEELCSEIANRGSSEAIDVNLVLGRSVSNVICQLVFGSRLASENPEFERILDAFNEFTANPRFQEENFKALAFLPISSRCTPLMRLLLKLPGMQGIIKKMNYLLDFCQQQVEAHAAEMPEAGFSEARDYIEAHLKHQQLNQQTDDNGADLFTNKRLGMAILDLFLAGTETTTTTLRWALIYMLANPRVASKVREEIRQHLGVQGRVCMADKAKLHYTMATLEEVQRLASLVTNGLTHRVTADIQVAGYKIPADSYMMYNMYYIHRDPDQFPEPDCFKPERYLDSEGRFQASQRLIQFGAGKRACLGESLARMELFIFFVSLMQRFDFRLETDDCSASGGGKIVDQATRAQALLDYVDPEHLLVLIRHLPSYKLEFTEL</sequence>
<dbReference type="InterPro" id="IPR036396">
    <property type="entry name" value="Cyt_P450_sf"/>
</dbReference>
<dbReference type="FunFam" id="1.10.630.10:FF:000036">
    <property type="entry name" value="CYtochrome P450 family"/>
    <property type="match status" value="1"/>
</dbReference>
<evidence type="ECO:0000256" key="4">
    <source>
        <dbReference type="ARBA" id="ARBA00023002"/>
    </source>
</evidence>
<feature type="binding site" description="axial binding residue" evidence="7">
    <location>
        <position position="467"/>
    </location>
    <ligand>
        <name>heme</name>
        <dbReference type="ChEBI" id="CHEBI:30413"/>
    </ligand>
    <ligandPart>
        <name>Fe</name>
        <dbReference type="ChEBI" id="CHEBI:18248"/>
    </ligandPart>
</feature>
<organism evidence="10 11">
    <name type="scientific">Macrostomum lignano</name>
    <dbReference type="NCBI Taxonomy" id="282301"/>
    <lineage>
        <taxon>Eukaryota</taxon>
        <taxon>Metazoa</taxon>
        <taxon>Spiralia</taxon>
        <taxon>Lophotrochozoa</taxon>
        <taxon>Platyhelminthes</taxon>
        <taxon>Rhabditophora</taxon>
        <taxon>Macrostomorpha</taxon>
        <taxon>Macrostomida</taxon>
        <taxon>Macrostomidae</taxon>
        <taxon>Macrostomum</taxon>
    </lineage>
</organism>
<feature type="transmembrane region" description="Helical" evidence="9">
    <location>
        <begin position="12"/>
        <end position="36"/>
    </location>
</feature>
<accession>A0A1I8G0E7</accession>
<dbReference type="PROSITE" id="PS00086">
    <property type="entry name" value="CYTOCHROME_P450"/>
    <property type="match status" value="1"/>
</dbReference>
<dbReference type="GO" id="GO:0008395">
    <property type="term" value="F:steroid hydroxylase activity"/>
    <property type="evidence" value="ECO:0007669"/>
    <property type="project" value="TreeGrafter"/>
</dbReference>
<keyword evidence="5 7" id="KW-0408">Iron</keyword>
<evidence type="ECO:0000256" key="2">
    <source>
        <dbReference type="ARBA" id="ARBA00010617"/>
    </source>
</evidence>
<evidence type="ECO:0000313" key="10">
    <source>
        <dbReference type="Proteomes" id="UP000095280"/>
    </source>
</evidence>
<dbReference type="PRINTS" id="PR00463">
    <property type="entry name" value="EP450I"/>
</dbReference>
<keyword evidence="3 7" id="KW-0479">Metal-binding</keyword>
<dbReference type="PANTHER" id="PTHR24300">
    <property type="entry name" value="CYTOCHROME P450 508A4-RELATED"/>
    <property type="match status" value="1"/>
</dbReference>
<comment type="similarity">
    <text evidence="2 8">Belongs to the cytochrome P450 family.</text>
</comment>
<dbReference type="GO" id="GO:0020037">
    <property type="term" value="F:heme binding"/>
    <property type="evidence" value="ECO:0007669"/>
    <property type="project" value="InterPro"/>
</dbReference>
<evidence type="ECO:0000256" key="1">
    <source>
        <dbReference type="ARBA" id="ARBA00001971"/>
    </source>
</evidence>
<proteinExistence type="inferred from homology"/>
<dbReference type="GO" id="GO:0006805">
    <property type="term" value="P:xenobiotic metabolic process"/>
    <property type="evidence" value="ECO:0007669"/>
    <property type="project" value="TreeGrafter"/>
</dbReference>
<dbReference type="Pfam" id="PF00067">
    <property type="entry name" value="p450"/>
    <property type="match status" value="1"/>
</dbReference>
<dbReference type="InterPro" id="IPR050182">
    <property type="entry name" value="Cytochrome_P450_fam2"/>
</dbReference>
<dbReference type="InterPro" id="IPR002401">
    <property type="entry name" value="Cyt_P450_E_grp-I"/>
</dbReference>
<evidence type="ECO:0000256" key="9">
    <source>
        <dbReference type="SAM" id="Phobius"/>
    </source>
</evidence>
<dbReference type="Gene3D" id="1.10.630.10">
    <property type="entry name" value="Cytochrome P450"/>
    <property type="match status" value="1"/>
</dbReference>
<evidence type="ECO:0000256" key="6">
    <source>
        <dbReference type="ARBA" id="ARBA00023033"/>
    </source>
</evidence>
<evidence type="ECO:0000313" key="11">
    <source>
        <dbReference type="WBParaSite" id="maker-uti_cns_0000516-snap-gene-0.19-mRNA-1"/>
    </source>
</evidence>
<dbReference type="GO" id="GO:0005506">
    <property type="term" value="F:iron ion binding"/>
    <property type="evidence" value="ECO:0007669"/>
    <property type="project" value="InterPro"/>
</dbReference>
<keyword evidence="9" id="KW-0812">Transmembrane</keyword>
<keyword evidence="9" id="KW-0472">Membrane</keyword>
<keyword evidence="9" id="KW-1133">Transmembrane helix</keyword>
<comment type="cofactor">
    <cofactor evidence="1 7">
        <name>heme</name>
        <dbReference type="ChEBI" id="CHEBI:30413"/>
    </cofactor>
</comment>
<dbReference type="PANTHER" id="PTHR24300:SF403">
    <property type="entry name" value="CYTOCHROME P450 306A1"/>
    <property type="match status" value="1"/>
</dbReference>
<dbReference type="SUPFAM" id="SSF48264">
    <property type="entry name" value="Cytochrome P450"/>
    <property type="match status" value="1"/>
</dbReference>
<keyword evidence="4 8" id="KW-0560">Oxidoreductase</keyword>
<protein>
    <submittedName>
        <fullName evidence="11">Cytochrome</fullName>
    </submittedName>
</protein>
<evidence type="ECO:0000256" key="3">
    <source>
        <dbReference type="ARBA" id="ARBA00022723"/>
    </source>
</evidence>
<dbReference type="InterPro" id="IPR017972">
    <property type="entry name" value="Cyt_P450_CS"/>
</dbReference>
<reference evidence="11" key="1">
    <citation type="submission" date="2016-11" db="UniProtKB">
        <authorList>
            <consortium name="WormBaseParasite"/>
        </authorList>
    </citation>
    <scope>IDENTIFICATION</scope>
</reference>
<dbReference type="InterPro" id="IPR001128">
    <property type="entry name" value="Cyt_P450"/>
</dbReference>
<evidence type="ECO:0000256" key="8">
    <source>
        <dbReference type="RuleBase" id="RU000461"/>
    </source>
</evidence>
<keyword evidence="10" id="KW-1185">Reference proteome</keyword>
<dbReference type="GO" id="GO:0005737">
    <property type="term" value="C:cytoplasm"/>
    <property type="evidence" value="ECO:0007669"/>
    <property type="project" value="TreeGrafter"/>
</dbReference>
<dbReference type="WBParaSite" id="maker-uti_cns_0000516-snap-gene-0.19-mRNA-1">
    <property type="protein sequence ID" value="maker-uti_cns_0000516-snap-gene-0.19-mRNA-1"/>
    <property type="gene ID" value="maker-uti_cns_0000516-snap-gene-0.19"/>
</dbReference>
<name>A0A1I8G0E7_9PLAT</name>
<evidence type="ECO:0000256" key="7">
    <source>
        <dbReference type="PIRSR" id="PIRSR602401-1"/>
    </source>
</evidence>
<keyword evidence="7 8" id="KW-0349">Heme</keyword>
<dbReference type="Proteomes" id="UP000095280">
    <property type="component" value="Unplaced"/>
</dbReference>
<dbReference type="PRINTS" id="PR00385">
    <property type="entry name" value="P450"/>
</dbReference>
<dbReference type="GO" id="GO:0016712">
    <property type="term" value="F:oxidoreductase activity, acting on paired donors, with incorporation or reduction of molecular oxygen, reduced flavin or flavoprotein as one donor, and incorporation of one atom of oxygen"/>
    <property type="evidence" value="ECO:0007669"/>
    <property type="project" value="TreeGrafter"/>
</dbReference>
<dbReference type="GO" id="GO:0006082">
    <property type="term" value="P:organic acid metabolic process"/>
    <property type="evidence" value="ECO:0007669"/>
    <property type="project" value="TreeGrafter"/>
</dbReference>